<name>A0AAV3R6S0_LITER</name>
<dbReference type="Pfam" id="PF00583">
    <property type="entry name" value="Acetyltransf_1"/>
    <property type="match status" value="1"/>
</dbReference>
<dbReference type="InterPro" id="IPR000182">
    <property type="entry name" value="GNAT_dom"/>
</dbReference>
<feature type="region of interest" description="Disordered" evidence="4">
    <location>
        <begin position="364"/>
        <end position="386"/>
    </location>
</feature>
<keyword evidence="2" id="KW-0227">DNA damage</keyword>
<dbReference type="EMBL" id="BAABME010007495">
    <property type="protein sequence ID" value="GAA0171031.1"/>
    <property type="molecule type" value="Genomic_DNA"/>
</dbReference>
<dbReference type="PANTHER" id="PTHR23196">
    <property type="entry name" value="PAX TRANSCRIPTION ACTIVATION DOMAIN INTERACTING PROTEIN"/>
    <property type="match status" value="1"/>
</dbReference>
<dbReference type="Proteomes" id="UP001454036">
    <property type="component" value="Unassembled WGS sequence"/>
</dbReference>
<evidence type="ECO:0000256" key="3">
    <source>
        <dbReference type="ARBA" id="ARBA00023242"/>
    </source>
</evidence>
<accession>A0AAV3R6S0</accession>
<dbReference type="Gene3D" id="3.40.50.10190">
    <property type="entry name" value="BRCT domain"/>
    <property type="match status" value="2"/>
</dbReference>
<dbReference type="SUPFAM" id="SSF55729">
    <property type="entry name" value="Acyl-CoA N-acyltransferases (Nat)"/>
    <property type="match status" value="1"/>
</dbReference>
<evidence type="ECO:0000259" key="5">
    <source>
        <dbReference type="PROSITE" id="PS50172"/>
    </source>
</evidence>
<gene>
    <name evidence="6" type="ORF">LIER_25165</name>
</gene>
<dbReference type="GO" id="GO:0016747">
    <property type="term" value="F:acyltransferase activity, transferring groups other than amino-acyl groups"/>
    <property type="evidence" value="ECO:0007669"/>
    <property type="project" value="InterPro"/>
</dbReference>
<feature type="domain" description="BRCT" evidence="5">
    <location>
        <begin position="415"/>
        <end position="504"/>
    </location>
</feature>
<organism evidence="6 7">
    <name type="scientific">Lithospermum erythrorhizon</name>
    <name type="common">Purple gromwell</name>
    <name type="synonym">Lithospermum officinale var. erythrorhizon</name>
    <dbReference type="NCBI Taxonomy" id="34254"/>
    <lineage>
        <taxon>Eukaryota</taxon>
        <taxon>Viridiplantae</taxon>
        <taxon>Streptophyta</taxon>
        <taxon>Embryophyta</taxon>
        <taxon>Tracheophyta</taxon>
        <taxon>Spermatophyta</taxon>
        <taxon>Magnoliopsida</taxon>
        <taxon>eudicotyledons</taxon>
        <taxon>Gunneridae</taxon>
        <taxon>Pentapetalae</taxon>
        <taxon>asterids</taxon>
        <taxon>lamiids</taxon>
        <taxon>Boraginales</taxon>
        <taxon>Boraginaceae</taxon>
        <taxon>Boraginoideae</taxon>
        <taxon>Lithospermeae</taxon>
        <taxon>Lithospermum</taxon>
    </lineage>
</organism>
<dbReference type="InterPro" id="IPR016181">
    <property type="entry name" value="Acyl_CoA_acyltransferase"/>
</dbReference>
<feature type="domain" description="BRCT" evidence="5">
    <location>
        <begin position="527"/>
        <end position="615"/>
    </location>
</feature>
<dbReference type="GO" id="GO:0005634">
    <property type="term" value="C:nucleus"/>
    <property type="evidence" value="ECO:0007669"/>
    <property type="project" value="UniProtKB-SubCell"/>
</dbReference>
<sequence>MGPRKISSPPILIGNCEVIIEAKNFSSDLTQNSLQISLNRNNNIKISVVQEQQDDCVDGHKSNGISHFVLVNPRDSDDETKALIQKILDMYKEELPAMNYAANTGKQTKFLEKCVSNGKYCTLLMKSEDRQCQEVVGAMTYQIIPSDTQHAEIPLAAVNSINQRKGIGHCLYMELKKRLRNVGIRTVFCWADQESEGFWIKQGFVVIGKVNTKGRANRLPIKTEIRKSLCFPGGSTLMVSHIHEESLSHLLETKHVTSLQPPTSASVLKQQAGHEDRTAEKVQPKILLSDSVMPIEGIYKDLTSTSDKCGSSHSGVHLNQCLCSVGSKKRRWDASCTSLNSKKIKGGHLIDCALHSTDFSFSNNSRKNSHSNGLNMNEEESTEETFRDLGTNNISKNKDEDCRKDCVSEHQGRREVQKMEKHFRIMLMDIADDTKKSILTKIIEELGGAVTVEGSTSTHVISGKVRTTLNFCRALCSGAWILSPSWLKESFRAGKFIDEMSFVLKDENYESKYKTELKSTVLRARANPRALLKGYDICIAAGSQPPVSNLSAITKSAGGNVIKGLDNVKDTSKTIFVACEDHMDDHMDDALSAVEKGIRTFGGDWFINCIMRQELSLEAPQYAESL</sequence>
<dbReference type="Gene3D" id="3.40.630.30">
    <property type="match status" value="1"/>
</dbReference>
<reference evidence="6 7" key="1">
    <citation type="submission" date="2024-01" db="EMBL/GenBank/DDBJ databases">
        <title>The complete chloroplast genome sequence of Lithospermum erythrorhizon: insights into the phylogenetic relationship among Boraginaceae species and the maternal lineages of purple gromwells.</title>
        <authorList>
            <person name="Okada T."/>
            <person name="Watanabe K."/>
        </authorList>
    </citation>
    <scope>NUCLEOTIDE SEQUENCE [LARGE SCALE GENOMIC DNA]</scope>
</reference>
<keyword evidence="7" id="KW-1185">Reference proteome</keyword>
<proteinExistence type="predicted"/>
<evidence type="ECO:0000313" key="6">
    <source>
        <dbReference type="EMBL" id="GAA0171031.1"/>
    </source>
</evidence>
<dbReference type="InterPro" id="IPR036420">
    <property type="entry name" value="BRCT_dom_sf"/>
</dbReference>
<dbReference type="SMART" id="SM00292">
    <property type="entry name" value="BRCT"/>
    <property type="match status" value="2"/>
</dbReference>
<protein>
    <recommendedName>
        <fullName evidence="5">BRCT domain-containing protein</fullName>
    </recommendedName>
</protein>
<dbReference type="AlphaFoldDB" id="A0AAV3R6S0"/>
<dbReference type="GO" id="GO:0006974">
    <property type="term" value="P:DNA damage response"/>
    <property type="evidence" value="ECO:0007669"/>
    <property type="project" value="UniProtKB-KW"/>
</dbReference>
<dbReference type="InterPro" id="IPR001357">
    <property type="entry name" value="BRCT_dom"/>
</dbReference>
<keyword evidence="3" id="KW-0539">Nucleus</keyword>
<comment type="subcellular location">
    <subcellularLocation>
        <location evidence="1">Nucleus</location>
    </subcellularLocation>
</comment>
<evidence type="ECO:0000256" key="1">
    <source>
        <dbReference type="ARBA" id="ARBA00004123"/>
    </source>
</evidence>
<feature type="compositionally biased region" description="Polar residues" evidence="4">
    <location>
        <begin position="364"/>
        <end position="375"/>
    </location>
</feature>
<dbReference type="Pfam" id="PF16770">
    <property type="entry name" value="RTT107_BRCT_5"/>
    <property type="match status" value="1"/>
</dbReference>
<dbReference type="SUPFAM" id="SSF52113">
    <property type="entry name" value="BRCT domain"/>
    <property type="match status" value="2"/>
</dbReference>
<dbReference type="InterPro" id="IPR051579">
    <property type="entry name" value="DDR_Transcriptional_Reg"/>
</dbReference>
<dbReference type="PANTHER" id="PTHR23196:SF8">
    <property type="entry name" value="N-ACETYLTRANSFERASE"/>
    <property type="match status" value="1"/>
</dbReference>
<evidence type="ECO:0000256" key="4">
    <source>
        <dbReference type="SAM" id="MobiDB-lite"/>
    </source>
</evidence>
<dbReference type="PROSITE" id="PS50172">
    <property type="entry name" value="BRCT"/>
    <property type="match status" value="2"/>
</dbReference>
<dbReference type="CDD" id="cd04301">
    <property type="entry name" value="NAT_SF"/>
    <property type="match status" value="1"/>
</dbReference>
<comment type="caution">
    <text evidence="6">The sequence shown here is derived from an EMBL/GenBank/DDBJ whole genome shotgun (WGS) entry which is preliminary data.</text>
</comment>
<evidence type="ECO:0000313" key="7">
    <source>
        <dbReference type="Proteomes" id="UP001454036"/>
    </source>
</evidence>
<evidence type="ECO:0000256" key="2">
    <source>
        <dbReference type="ARBA" id="ARBA00022763"/>
    </source>
</evidence>